<name>A0A8D8U024_9HEMI</name>
<dbReference type="EMBL" id="HBUF01381756">
    <property type="protein sequence ID" value="CAG6730571.1"/>
    <property type="molecule type" value="Transcribed_RNA"/>
</dbReference>
<organism evidence="1">
    <name type="scientific">Cacopsylla melanoneura</name>
    <dbReference type="NCBI Taxonomy" id="428564"/>
    <lineage>
        <taxon>Eukaryota</taxon>
        <taxon>Metazoa</taxon>
        <taxon>Ecdysozoa</taxon>
        <taxon>Arthropoda</taxon>
        <taxon>Hexapoda</taxon>
        <taxon>Insecta</taxon>
        <taxon>Pterygota</taxon>
        <taxon>Neoptera</taxon>
        <taxon>Paraneoptera</taxon>
        <taxon>Hemiptera</taxon>
        <taxon>Sternorrhyncha</taxon>
        <taxon>Psylloidea</taxon>
        <taxon>Psyllidae</taxon>
        <taxon>Psyllinae</taxon>
        <taxon>Cacopsylla</taxon>
    </lineage>
</organism>
<accession>A0A8D8U024</accession>
<dbReference type="EMBL" id="HBUF01319215">
    <property type="protein sequence ID" value="CAG6694661.1"/>
    <property type="molecule type" value="Transcribed_RNA"/>
</dbReference>
<dbReference type="EMBL" id="HBUF01015701">
    <property type="protein sequence ID" value="CAG6609687.1"/>
    <property type="molecule type" value="Transcribed_RNA"/>
</dbReference>
<sequence>MILEHFLDGILYLCIHSMSRNLLPYLALILIFTGLNSFQRIVCSTLGGSNFLNCLICQNSMHSTSTLSTNAINIYLAMISTRMLTLKPTNTHSLEKRTGLAH</sequence>
<dbReference type="EMBL" id="HBUF01015702">
    <property type="protein sequence ID" value="CAG6609689.1"/>
    <property type="molecule type" value="Transcribed_RNA"/>
</dbReference>
<dbReference type="AlphaFoldDB" id="A0A8D8U024"/>
<dbReference type="EMBL" id="HBUF01319217">
    <property type="protein sequence ID" value="CAG6694665.1"/>
    <property type="molecule type" value="Transcribed_RNA"/>
</dbReference>
<reference evidence="1" key="1">
    <citation type="submission" date="2021-05" db="EMBL/GenBank/DDBJ databases">
        <authorList>
            <person name="Alioto T."/>
            <person name="Alioto T."/>
            <person name="Gomez Garrido J."/>
        </authorList>
    </citation>
    <scope>NUCLEOTIDE SEQUENCE</scope>
</reference>
<dbReference type="EMBL" id="HBUF01548320">
    <property type="protein sequence ID" value="CAG6757934.1"/>
    <property type="molecule type" value="Transcribed_RNA"/>
</dbReference>
<dbReference type="EMBL" id="HBUF01319216">
    <property type="protein sequence ID" value="CAG6694663.1"/>
    <property type="molecule type" value="Transcribed_RNA"/>
</dbReference>
<dbReference type="EMBL" id="HBUF01319218">
    <property type="protein sequence ID" value="CAG6694667.1"/>
    <property type="molecule type" value="Transcribed_RNA"/>
</dbReference>
<dbReference type="EMBL" id="HBUF01381757">
    <property type="protein sequence ID" value="CAG6730573.1"/>
    <property type="molecule type" value="Transcribed_RNA"/>
</dbReference>
<proteinExistence type="predicted"/>
<dbReference type="EMBL" id="HBUF01319214">
    <property type="protein sequence ID" value="CAG6694659.1"/>
    <property type="molecule type" value="Transcribed_RNA"/>
</dbReference>
<evidence type="ECO:0000313" key="1">
    <source>
        <dbReference type="EMBL" id="CAG6694661.1"/>
    </source>
</evidence>
<protein>
    <submittedName>
        <fullName evidence="1">Uncharacterized protein</fullName>
    </submittedName>
</protein>